<dbReference type="STRING" id="308853.SAMN05421752_12812"/>
<dbReference type="PANTHER" id="PTHR43639">
    <property type="entry name" value="OXIDOREDUCTASE, SHORT-CHAIN DEHYDROGENASE/REDUCTASE FAMILY (AFU_ORTHOLOGUE AFUA_5G02870)"/>
    <property type="match status" value="1"/>
</dbReference>
<protein>
    <submittedName>
        <fullName evidence="3">NAD(P)-dependent dehydrogenase, short-chain alcohol dehydrogenase family</fullName>
    </submittedName>
</protein>
<keyword evidence="4" id="KW-1185">Reference proteome</keyword>
<dbReference type="PROSITE" id="PS00061">
    <property type="entry name" value="ADH_SHORT"/>
    <property type="match status" value="1"/>
</dbReference>
<dbReference type="GO" id="GO:0016491">
    <property type="term" value="F:oxidoreductase activity"/>
    <property type="evidence" value="ECO:0007669"/>
    <property type="project" value="UniProtKB-KW"/>
</dbReference>
<evidence type="ECO:0000313" key="4">
    <source>
        <dbReference type="Proteomes" id="UP000185936"/>
    </source>
</evidence>
<dbReference type="InterPro" id="IPR002347">
    <property type="entry name" value="SDR_fam"/>
</dbReference>
<organism evidence="3 4">
    <name type="scientific">Natronorubrum thiooxidans</name>
    <dbReference type="NCBI Taxonomy" id="308853"/>
    <lineage>
        <taxon>Archaea</taxon>
        <taxon>Methanobacteriati</taxon>
        <taxon>Methanobacteriota</taxon>
        <taxon>Stenosarchaea group</taxon>
        <taxon>Halobacteria</taxon>
        <taxon>Halobacteriales</taxon>
        <taxon>Natrialbaceae</taxon>
        <taxon>Natronorubrum</taxon>
    </lineage>
</organism>
<dbReference type="FunFam" id="3.40.50.720:FF:000084">
    <property type="entry name" value="Short-chain dehydrogenase reductase"/>
    <property type="match status" value="1"/>
</dbReference>
<dbReference type="CDD" id="cd05233">
    <property type="entry name" value="SDR_c"/>
    <property type="match status" value="1"/>
</dbReference>
<dbReference type="OrthoDB" id="24596at2157"/>
<dbReference type="Proteomes" id="UP000185936">
    <property type="component" value="Unassembled WGS sequence"/>
</dbReference>
<gene>
    <name evidence="3" type="ORF">SAMN05421752_12812</name>
</gene>
<proteinExistence type="inferred from homology"/>
<dbReference type="PRINTS" id="PR00081">
    <property type="entry name" value="GDHRDH"/>
</dbReference>
<dbReference type="RefSeq" id="WP_076610873.1">
    <property type="nucleotide sequence ID" value="NZ_FTNR01000028.1"/>
</dbReference>
<evidence type="ECO:0000313" key="3">
    <source>
        <dbReference type="EMBL" id="SIS20614.1"/>
    </source>
</evidence>
<keyword evidence="2" id="KW-0560">Oxidoreductase</keyword>
<sequence>MTGRLEHTTALVTGASSGNGRAIARRFADEGANVTIADVREDPRLGGEPTHELITANGGNAQYVETDVTSIDDIRNAIDRTVEAYGSLDVMVNNAGVERQLPIVEATEEDFEWLMDINLKGVYFGCQAAIEEMQAQEGGGSIINMSSIAGLRGLENSSLYCTSKGGVTNLTRELAIEQGPHEIRVNALNPGLIETAMTTKDGDTAGGLVEDTPLGRAGQPEEVADAALFLASEEASFVTGQNIVVDGGFTA</sequence>
<dbReference type="SUPFAM" id="SSF51735">
    <property type="entry name" value="NAD(P)-binding Rossmann-fold domains"/>
    <property type="match status" value="1"/>
</dbReference>
<name>A0A1N7H6W6_9EURY</name>
<dbReference type="Pfam" id="PF13561">
    <property type="entry name" value="adh_short_C2"/>
    <property type="match status" value="1"/>
</dbReference>
<dbReference type="Gene3D" id="3.40.50.720">
    <property type="entry name" value="NAD(P)-binding Rossmann-like Domain"/>
    <property type="match status" value="1"/>
</dbReference>
<dbReference type="InterPro" id="IPR020904">
    <property type="entry name" value="Sc_DH/Rdtase_CS"/>
</dbReference>
<accession>A0A1N7H6W6</accession>
<comment type="similarity">
    <text evidence="1">Belongs to the short-chain dehydrogenases/reductases (SDR) family.</text>
</comment>
<dbReference type="PANTHER" id="PTHR43639:SF1">
    <property type="entry name" value="SHORT-CHAIN DEHYDROGENASE_REDUCTASE FAMILY PROTEIN"/>
    <property type="match status" value="1"/>
</dbReference>
<evidence type="ECO:0000256" key="1">
    <source>
        <dbReference type="ARBA" id="ARBA00006484"/>
    </source>
</evidence>
<dbReference type="NCBIfam" id="NF005559">
    <property type="entry name" value="PRK07231.1"/>
    <property type="match status" value="1"/>
</dbReference>
<evidence type="ECO:0000256" key="2">
    <source>
        <dbReference type="ARBA" id="ARBA00023002"/>
    </source>
</evidence>
<dbReference type="PRINTS" id="PR00080">
    <property type="entry name" value="SDRFAMILY"/>
</dbReference>
<reference evidence="4" key="1">
    <citation type="submission" date="2017-01" db="EMBL/GenBank/DDBJ databases">
        <authorList>
            <person name="Varghese N."/>
            <person name="Submissions S."/>
        </authorList>
    </citation>
    <scope>NUCLEOTIDE SEQUENCE [LARGE SCALE GENOMIC DNA]</scope>
    <source>
        <strain evidence="4">type strain: HArc-</strain>
    </source>
</reference>
<dbReference type="AlphaFoldDB" id="A0A1N7H6W6"/>
<dbReference type="InterPro" id="IPR036291">
    <property type="entry name" value="NAD(P)-bd_dom_sf"/>
</dbReference>
<dbReference type="EMBL" id="FTNR01000028">
    <property type="protein sequence ID" value="SIS20614.1"/>
    <property type="molecule type" value="Genomic_DNA"/>
</dbReference>